<keyword evidence="2" id="KW-1185">Reference proteome</keyword>
<evidence type="ECO:0008006" key="3">
    <source>
        <dbReference type="Google" id="ProtNLM"/>
    </source>
</evidence>
<dbReference type="AlphaFoldDB" id="Z9JX35"/>
<dbReference type="eggNOG" id="COG3214">
    <property type="taxonomic scope" value="Bacteria"/>
</dbReference>
<dbReference type="RefSeq" id="WP_038370231.1">
    <property type="nucleotide sequence ID" value="NZ_BAAAOW010000001.1"/>
</dbReference>
<evidence type="ECO:0000313" key="1">
    <source>
        <dbReference type="EMBL" id="EWS82759.1"/>
    </source>
</evidence>
<comment type="caution">
    <text evidence="1">The sequence shown here is derived from an EMBL/GenBank/DDBJ whole genome shotgun (WGS) entry which is preliminary data.</text>
</comment>
<name>Z9JX35_9MICO</name>
<dbReference type="OrthoDB" id="9148135at2"/>
<sequence>MVDRTLTRARLVAQGLVAAGAADPAELAARFLALQGQDLPGALSSVALRLRSGTDPIGRVQDAFARGELVRGYPMRGTIFVMAAQDARWLTELCAPAQVRASLTRHRELGIAQHHLERARALVLEEADAPGGIGRAGLLALWEAHGIPVAAGAGYAVLRHLIQTGVLVHGPLEEGENRIVLARRALPEGSGLAERFDGDEDAAVAELLLRYLRSRGPATVRDAGWFSKLPLSRLRAALPRIRDRLEEAGTDAAGEMRFQRPGLAAEIEEAGAAVDATFLLPGFDELVLGYPDRRSLIAEADHPRLVPGNNGMFQRGVVRRGTMIGLWRRAGRPGARRLETEEFAPWPAIARRQARGAFARFPFPAP</sequence>
<proteinExistence type="predicted"/>
<dbReference type="PATRIC" id="fig|396014.3.peg.388"/>
<accession>Z9JX35</accession>
<protein>
    <recommendedName>
        <fullName evidence="3">Winged helix DNA-binding domain-containing protein</fullName>
    </recommendedName>
</protein>
<dbReference type="Pfam" id="PF06224">
    <property type="entry name" value="AlkZ-like"/>
    <property type="match status" value="1"/>
</dbReference>
<dbReference type="PANTHER" id="PTHR38479:SF2">
    <property type="entry name" value="WINGED HELIX DNA-BINDING DOMAIN-CONTAINING PROTEIN"/>
    <property type="match status" value="1"/>
</dbReference>
<reference evidence="1 2" key="1">
    <citation type="submission" date="2014-02" db="EMBL/GenBank/DDBJ databases">
        <title>Genome sequence of Brachybacterium phenoliresistens strain W13A50.</title>
        <authorList>
            <person name="Wang X."/>
        </authorList>
    </citation>
    <scope>NUCLEOTIDE SEQUENCE [LARGE SCALE GENOMIC DNA]</scope>
    <source>
        <strain evidence="1 2">W13A50</strain>
    </source>
</reference>
<evidence type="ECO:0000313" key="2">
    <source>
        <dbReference type="Proteomes" id="UP000023067"/>
    </source>
</evidence>
<dbReference type="STRING" id="396014.BF93_06985"/>
<dbReference type="EMBL" id="JDYK01000002">
    <property type="protein sequence ID" value="EWS82759.1"/>
    <property type="molecule type" value="Genomic_DNA"/>
</dbReference>
<dbReference type="InterPro" id="IPR009351">
    <property type="entry name" value="AlkZ-like"/>
</dbReference>
<organism evidence="1 2">
    <name type="scientific">Brachybacterium phenoliresistens</name>
    <dbReference type="NCBI Taxonomy" id="396014"/>
    <lineage>
        <taxon>Bacteria</taxon>
        <taxon>Bacillati</taxon>
        <taxon>Actinomycetota</taxon>
        <taxon>Actinomycetes</taxon>
        <taxon>Micrococcales</taxon>
        <taxon>Dermabacteraceae</taxon>
        <taxon>Brachybacterium</taxon>
    </lineage>
</organism>
<gene>
    <name evidence="1" type="ORF">BF93_06985</name>
</gene>
<dbReference type="HOGENOM" id="CLU_047003_0_0_11"/>
<dbReference type="Proteomes" id="UP000023067">
    <property type="component" value="Unassembled WGS sequence"/>
</dbReference>
<dbReference type="PANTHER" id="PTHR38479">
    <property type="entry name" value="LMO0824 PROTEIN"/>
    <property type="match status" value="1"/>
</dbReference>